<protein>
    <submittedName>
        <fullName evidence="1">Uncharacterized protein</fullName>
    </submittedName>
</protein>
<name>A0A5D2E5T3_GOSDA</name>
<dbReference type="EMBL" id="CM017699">
    <property type="protein sequence ID" value="TYG88671.1"/>
    <property type="molecule type" value="Genomic_DNA"/>
</dbReference>
<accession>A0A5D2E5T3</accession>
<gene>
    <name evidence="1" type="ORF">ES288_A12G040100v1</name>
</gene>
<dbReference type="Proteomes" id="UP000323506">
    <property type="component" value="Chromosome A12"/>
</dbReference>
<evidence type="ECO:0000313" key="1">
    <source>
        <dbReference type="EMBL" id="TYG88672.1"/>
    </source>
</evidence>
<evidence type="ECO:0000313" key="2">
    <source>
        <dbReference type="Proteomes" id="UP000323506"/>
    </source>
</evidence>
<keyword evidence="2" id="KW-1185">Reference proteome</keyword>
<sequence>MFLSHQPYLPLTNPNKAFNLRIVFLTLTLNKAFSCFRLRWKLEKRNNWMVVRYEQSSLS</sequence>
<reference evidence="1 2" key="1">
    <citation type="submission" date="2019-06" db="EMBL/GenBank/DDBJ databases">
        <title>WGS assembly of Gossypium darwinii.</title>
        <authorList>
            <person name="Chen Z.J."/>
            <person name="Sreedasyam A."/>
            <person name="Ando A."/>
            <person name="Song Q."/>
            <person name="De L."/>
            <person name="Hulse-Kemp A."/>
            <person name="Ding M."/>
            <person name="Ye W."/>
            <person name="Kirkbride R."/>
            <person name="Jenkins J."/>
            <person name="Plott C."/>
            <person name="Lovell J."/>
            <person name="Lin Y.-M."/>
            <person name="Vaughn R."/>
            <person name="Liu B."/>
            <person name="Li W."/>
            <person name="Simpson S."/>
            <person name="Scheffler B."/>
            <person name="Saski C."/>
            <person name="Grover C."/>
            <person name="Hu G."/>
            <person name="Conover J."/>
            <person name="Carlson J."/>
            <person name="Shu S."/>
            <person name="Boston L."/>
            <person name="Williams M."/>
            <person name="Peterson D."/>
            <person name="Mcgee K."/>
            <person name="Jones D."/>
            <person name="Wendel J."/>
            <person name="Stelly D."/>
            <person name="Grimwood J."/>
            <person name="Schmutz J."/>
        </authorList>
    </citation>
    <scope>NUCLEOTIDE SEQUENCE [LARGE SCALE GENOMIC DNA]</scope>
    <source>
        <strain evidence="1">1808015.09</strain>
    </source>
</reference>
<organism evidence="1 2">
    <name type="scientific">Gossypium darwinii</name>
    <name type="common">Darwin's cotton</name>
    <name type="synonym">Gossypium barbadense var. darwinii</name>
    <dbReference type="NCBI Taxonomy" id="34276"/>
    <lineage>
        <taxon>Eukaryota</taxon>
        <taxon>Viridiplantae</taxon>
        <taxon>Streptophyta</taxon>
        <taxon>Embryophyta</taxon>
        <taxon>Tracheophyta</taxon>
        <taxon>Spermatophyta</taxon>
        <taxon>Magnoliopsida</taxon>
        <taxon>eudicotyledons</taxon>
        <taxon>Gunneridae</taxon>
        <taxon>Pentapetalae</taxon>
        <taxon>rosids</taxon>
        <taxon>malvids</taxon>
        <taxon>Malvales</taxon>
        <taxon>Malvaceae</taxon>
        <taxon>Malvoideae</taxon>
        <taxon>Gossypium</taxon>
    </lineage>
</organism>
<dbReference type="AlphaFoldDB" id="A0A5D2E5T3"/>
<proteinExistence type="predicted"/>
<dbReference type="EMBL" id="CM017699">
    <property type="protein sequence ID" value="TYG88672.1"/>
    <property type="molecule type" value="Genomic_DNA"/>
</dbReference>